<dbReference type="CDD" id="cd16981">
    <property type="entry name" value="CID_RPRD_like"/>
    <property type="match status" value="1"/>
</dbReference>
<dbReference type="AlphaFoldDB" id="A0A383V624"/>
<dbReference type="Proteomes" id="UP000256970">
    <property type="component" value="Unassembled WGS sequence"/>
</dbReference>
<dbReference type="PROSITE" id="PS51391">
    <property type="entry name" value="CID"/>
    <property type="match status" value="1"/>
</dbReference>
<feature type="region of interest" description="Disordered" evidence="2">
    <location>
        <begin position="476"/>
        <end position="515"/>
    </location>
</feature>
<dbReference type="EMBL" id="FNXT01000045">
    <property type="protein sequence ID" value="SZX60034.1"/>
    <property type="molecule type" value="Genomic_DNA"/>
</dbReference>
<evidence type="ECO:0000256" key="1">
    <source>
        <dbReference type="SAM" id="Coils"/>
    </source>
</evidence>
<sequence>MSLQVPRDGLVQKLQRLSSSQQSIESVSSFCIFYSKDARGVVQIWEQEFYQAQPERKLALLYLANHILQEGRKKGMAFQEEFFKVLPKAISHMAKHADEKAKRSLVRIVTVWEERRVFGTRHCKSFREALGMPPSAAAAAAADAKPAAAGGSGSKSAGAGAAPPAAAAAAAAAAKLGPVGDALSLVLTTAGSTAAKSKEFTSSWSQNLLTSASLPEVSLAHSKLGAYAAALQEELSARQAALAALNAELAKQTAEVNRLESQLASAGQQRQQLDARLGSLASTLSAVAGLGQLFAAQQQQQNGVAAGADAAAGATAAAVADADAGDAGGSPQAPDLELEADDDDDEAAGGAMGLQPNPAQQQQQQQQQQPIITHDLQALLANPAMLSAAITGAQQASAAAAAGMGFASQAMGMQLGLPSAGVQLTLPSGPMPPAAAAGAMPPGATGYAFSAAAPPQQQAGFSGFGSGMAGGEYAVAGQQQQQQQGGGFGGLMALQQQQSGFADEADDPYDPEHAD</sequence>
<dbReference type="InterPro" id="IPR008942">
    <property type="entry name" value="ENTH_VHS"/>
</dbReference>
<accession>A0A383V624</accession>
<dbReference type="SUPFAM" id="SSF48464">
    <property type="entry name" value="ENTH/VHS domain"/>
    <property type="match status" value="1"/>
</dbReference>
<organism evidence="4 5">
    <name type="scientific">Tetradesmus obliquus</name>
    <name type="common">Green alga</name>
    <name type="synonym">Acutodesmus obliquus</name>
    <dbReference type="NCBI Taxonomy" id="3088"/>
    <lineage>
        <taxon>Eukaryota</taxon>
        <taxon>Viridiplantae</taxon>
        <taxon>Chlorophyta</taxon>
        <taxon>core chlorophytes</taxon>
        <taxon>Chlorophyceae</taxon>
        <taxon>CS clade</taxon>
        <taxon>Sphaeropleales</taxon>
        <taxon>Scenedesmaceae</taxon>
        <taxon>Tetradesmus</taxon>
    </lineage>
</organism>
<feature type="region of interest" description="Disordered" evidence="2">
    <location>
        <begin position="322"/>
        <end position="370"/>
    </location>
</feature>
<dbReference type="Pfam" id="PF04818">
    <property type="entry name" value="CID"/>
    <property type="match status" value="1"/>
</dbReference>
<reference evidence="4 5" key="1">
    <citation type="submission" date="2016-10" db="EMBL/GenBank/DDBJ databases">
        <authorList>
            <person name="Cai Z."/>
        </authorList>
    </citation>
    <scope>NUCLEOTIDE SEQUENCE [LARGE SCALE GENOMIC DNA]</scope>
</reference>
<feature type="coiled-coil region" evidence="1">
    <location>
        <begin position="228"/>
        <end position="276"/>
    </location>
</feature>
<dbReference type="InterPro" id="IPR006569">
    <property type="entry name" value="CID_dom"/>
</dbReference>
<evidence type="ECO:0000313" key="4">
    <source>
        <dbReference type="EMBL" id="SZX60034.1"/>
    </source>
</evidence>
<dbReference type="Gene3D" id="1.25.40.90">
    <property type="match status" value="1"/>
</dbReference>
<evidence type="ECO:0000256" key="2">
    <source>
        <dbReference type="SAM" id="MobiDB-lite"/>
    </source>
</evidence>
<proteinExistence type="predicted"/>
<keyword evidence="1" id="KW-0175">Coiled coil</keyword>
<dbReference type="SMART" id="SM00582">
    <property type="entry name" value="RPR"/>
    <property type="match status" value="1"/>
</dbReference>
<feature type="compositionally biased region" description="Low complexity" evidence="2">
    <location>
        <begin position="360"/>
        <end position="369"/>
    </location>
</feature>
<evidence type="ECO:0000313" key="5">
    <source>
        <dbReference type="Proteomes" id="UP000256970"/>
    </source>
</evidence>
<protein>
    <recommendedName>
        <fullName evidence="3">CID domain-containing protein</fullName>
    </recommendedName>
</protein>
<name>A0A383V624_TETOB</name>
<keyword evidence="5" id="KW-1185">Reference proteome</keyword>
<evidence type="ECO:0000259" key="3">
    <source>
        <dbReference type="PROSITE" id="PS51391"/>
    </source>
</evidence>
<dbReference type="STRING" id="3088.A0A383V624"/>
<dbReference type="PANTHER" id="PTHR12460">
    <property type="entry name" value="CYCLIN-DEPENDENT KINASE INHIBITOR-RELATED PROTEIN"/>
    <property type="match status" value="1"/>
</dbReference>
<feature type="compositionally biased region" description="Acidic residues" evidence="2">
    <location>
        <begin position="336"/>
        <end position="347"/>
    </location>
</feature>
<feature type="domain" description="CID" evidence="3">
    <location>
        <begin position="2"/>
        <end position="134"/>
    </location>
</feature>
<gene>
    <name evidence="4" type="ORF">BQ4739_LOCUS615</name>
</gene>